<dbReference type="Pfam" id="PF24968">
    <property type="entry name" value="DUF7770"/>
    <property type="match status" value="1"/>
</dbReference>
<proteinExistence type="predicted"/>
<gene>
    <name evidence="2" type="ORF">ETB97_002429</name>
</gene>
<dbReference type="EMBL" id="SPNV01000153">
    <property type="protein sequence ID" value="KAF5859766.1"/>
    <property type="molecule type" value="Genomic_DNA"/>
</dbReference>
<name>A0A8H6A0R4_PETAA</name>
<dbReference type="Proteomes" id="UP000541154">
    <property type="component" value="Unassembled WGS sequence"/>
</dbReference>
<dbReference type="AlphaFoldDB" id="A0A8H6A0R4"/>
<evidence type="ECO:0000313" key="2">
    <source>
        <dbReference type="EMBL" id="KAF5859766.1"/>
    </source>
</evidence>
<protein>
    <recommendedName>
        <fullName evidence="1">DUF7770 domain-containing protein</fullName>
    </recommendedName>
</protein>
<reference evidence="2 3" key="1">
    <citation type="submission" date="2019-04" db="EMBL/GenBank/DDBJ databases">
        <title>Aspergillus burnettii sp. nov., novel species from soil in southeast Queensland.</title>
        <authorList>
            <person name="Gilchrist C.L.M."/>
            <person name="Pitt J.I."/>
            <person name="Lange L."/>
            <person name="Lacey H.J."/>
            <person name="Vuong D."/>
            <person name="Midgley D.J."/>
            <person name="Greenfield P."/>
            <person name="Bradbury M."/>
            <person name="Lacey E."/>
            <person name="Busk P.K."/>
            <person name="Pilgaard B."/>
            <person name="Chooi Y.H."/>
            <person name="Piggott A.M."/>
        </authorList>
    </citation>
    <scope>NUCLEOTIDE SEQUENCE [LARGE SCALE GENOMIC DNA]</scope>
    <source>
        <strain evidence="2 3">FRR 5400</strain>
    </source>
</reference>
<dbReference type="InterPro" id="IPR056672">
    <property type="entry name" value="DUF7770"/>
</dbReference>
<keyword evidence="3" id="KW-1185">Reference proteome</keyword>
<feature type="domain" description="DUF7770" evidence="1">
    <location>
        <begin position="25"/>
        <end position="131"/>
    </location>
</feature>
<evidence type="ECO:0000313" key="3">
    <source>
        <dbReference type="Proteomes" id="UP000541154"/>
    </source>
</evidence>
<accession>A0A8H6A0R4</accession>
<comment type="caution">
    <text evidence="2">The sequence shown here is derived from an EMBL/GenBank/DDBJ whole genome shotgun (WGS) entry which is preliminary data.</text>
</comment>
<evidence type="ECO:0000259" key="1">
    <source>
        <dbReference type="Pfam" id="PF24968"/>
    </source>
</evidence>
<sequence>MNIQYLPTPKSIETILSTSISSFSAVAHEPVPTGGNHWSLYLTTPKYSIRLGMNPSYTVPATLNKGGSKGILIISDIPNTDMISASATKIVHLDVGRDLKVSEFVDPLVSEGRQLYEFDSEDPSCRFWVEEARRMIFGEVSGDGGYSDYRMASLVGSLSARSSAMRCSALLLICIETMGGFNADIADLWVNVRVIGVGGKEHVAETGCEDCVVLVVVVVVGFVVDSSLS</sequence>
<organism evidence="2 3">
    <name type="scientific">Petromyces alliaceus</name>
    <name type="common">Aspergillus alliaceus</name>
    <dbReference type="NCBI Taxonomy" id="209559"/>
    <lineage>
        <taxon>Eukaryota</taxon>
        <taxon>Fungi</taxon>
        <taxon>Dikarya</taxon>
        <taxon>Ascomycota</taxon>
        <taxon>Pezizomycotina</taxon>
        <taxon>Eurotiomycetes</taxon>
        <taxon>Eurotiomycetidae</taxon>
        <taxon>Eurotiales</taxon>
        <taxon>Aspergillaceae</taxon>
        <taxon>Aspergillus</taxon>
        <taxon>Aspergillus subgen. Circumdati</taxon>
    </lineage>
</organism>